<accession>B0G9J4</accession>
<proteinExistence type="predicted"/>
<dbReference type="STRING" id="411461.DORFOR_02959"/>
<name>B0G9J4_9FIRM</name>
<dbReference type="NCBIfam" id="TIGR01683">
    <property type="entry name" value="thiS"/>
    <property type="match status" value="1"/>
</dbReference>
<dbReference type="AlphaFoldDB" id="B0G9J4"/>
<dbReference type="InterPro" id="IPR016155">
    <property type="entry name" value="Mopterin_synth/thiamin_S_b"/>
</dbReference>
<evidence type="ECO:0000313" key="1">
    <source>
        <dbReference type="EMBL" id="EDR46348.1"/>
    </source>
</evidence>
<dbReference type="EMBL" id="AAXA02000015">
    <property type="protein sequence ID" value="EDR46348.1"/>
    <property type="molecule type" value="Genomic_DNA"/>
</dbReference>
<dbReference type="Gene3D" id="3.10.20.30">
    <property type="match status" value="1"/>
</dbReference>
<protein>
    <submittedName>
        <fullName evidence="1">Thiamine biosynthesis protein ThiS</fullName>
    </submittedName>
</protein>
<reference evidence="1 2" key="2">
    <citation type="submission" date="2007-10" db="EMBL/GenBank/DDBJ databases">
        <authorList>
            <person name="Fulton L."/>
            <person name="Clifton S."/>
            <person name="Fulton B."/>
            <person name="Xu J."/>
            <person name="Minx P."/>
            <person name="Pepin K.H."/>
            <person name="Johnson M."/>
            <person name="Thiruvilangam P."/>
            <person name="Bhonagiri V."/>
            <person name="Nash W.E."/>
            <person name="Wang C."/>
            <person name="Mardis E.R."/>
            <person name="Wilson R.K."/>
        </authorList>
    </citation>
    <scope>NUCLEOTIDE SEQUENCE [LARGE SCALE GENOMIC DNA]</scope>
    <source>
        <strain evidence="1 2">ATCC 27755</strain>
    </source>
</reference>
<dbReference type="PANTHER" id="PTHR34472:SF1">
    <property type="entry name" value="SULFUR CARRIER PROTEIN THIS"/>
    <property type="match status" value="1"/>
</dbReference>
<dbReference type="PANTHER" id="PTHR34472">
    <property type="entry name" value="SULFUR CARRIER PROTEIN THIS"/>
    <property type="match status" value="1"/>
</dbReference>
<dbReference type="Proteomes" id="UP000005359">
    <property type="component" value="Unassembled WGS sequence"/>
</dbReference>
<reference evidence="1 2" key="1">
    <citation type="submission" date="2007-10" db="EMBL/GenBank/DDBJ databases">
        <title>Draft genome sequence of Dorea formicigenerans(ATCC 27755).</title>
        <authorList>
            <person name="Sudarsanam P."/>
            <person name="Ley R."/>
            <person name="Guruge J."/>
            <person name="Turnbaugh P.J."/>
            <person name="Mahowald M."/>
            <person name="Liep D."/>
            <person name="Gordon J."/>
        </authorList>
    </citation>
    <scope>NUCLEOTIDE SEQUENCE [LARGE SCALE GENOMIC DNA]</scope>
    <source>
        <strain evidence="1 2">ATCC 27755</strain>
    </source>
</reference>
<dbReference type="CDD" id="cd00565">
    <property type="entry name" value="Ubl_ThiS"/>
    <property type="match status" value="1"/>
</dbReference>
<sequence length="75" mass="8371">MGQEEGIMIIVVSGEKKEVKDNLTLPELIAQENVEMPEYITVSINEEFVPSDEKETTVLKEGDVVEFLYFMGGGC</sequence>
<dbReference type="InterPro" id="IPR003749">
    <property type="entry name" value="ThiS/MoaD-like"/>
</dbReference>
<dbReference type="SUPFAM" id="SSF54285">
    <property type="entry name" value="MoaD/ThiS"/>
    <property type="match status" value="1"/>
</dbReference>
<dbReference type="eggNOG" id="COG2104">
    <property type="taxonomic scope" value="Bacteria"/>
</dbReference>
<gene>
    <name evidence="1" type="primary">thiS</name>
    <name evidence="1" type="ORF">DORFOR_02959</name>
</gene>
<evidence type="ECO:0000313" key="2">
    <source>
        <dbReference type="Proteomes" id="UP000005359"/>
    </source>
</evidence>
<dbReference type="PaxDb" id="411461-DORFOR_02959"/>
<dbReference type="InterPro" id="IPR012675">
    <property type="entry name" value="Beta-grasp_dom_sf"/>
</dbReference>
<organism evidence="1 2">
    <name type="scientific">Dorea formicigenerans ATCC 27755</name>
    <dbReference type="NCBI Taxonomy" id="411461"/>
    <lineage>
        <taxon>Bacteria</taxon>
        <taxon>Bacillati</taxon>
        <taxon>Bacillota</taxon>
        <taxon>Clostridia</taxon>
        <taxon>Lachnospirales</taxon>
        <taxon>Lachnospiraceae</taxon>
        <taxon>Dorea</taxon>
    </lineage>
</organism>
<dbReference type="Pfam" id="PF02597">
    <property type="entry name" value="ThiS"/>
    <property type="match status" value="1"/>
</dbReference>
<dbReference type="InterPro" id="IPR010035">
    <property type="entry name" value="Thi_S"/>
</dbReference>
<comment type="caution">
    <text evidence="1">The sequence shown here is derived from an EMBL/GenBank/DDBJ whole genome shotgun (WGS) entry which is preliminary data.</text>
</comment>